<protein>
    <recommendedName>
        <fullName evidence="4">Metal-dependent hydrolase</fullName>
    </recommendedName>
</protein>
<keyword evidence="1" id="KW-0472">Membrane</keyword>
<keyword evidence="1" id="KW-0812">Transmembrane</keyword>
<name>A0A2D2LT63_FAUOS</name>
<dbReference type="Proteomes" id="UP000229340">
    <property type="component" value="Chromosome"/>
</dbReference>
<dbReference type="GeneID" id="303302361"/>
<evidence type="ECO:0000313" key="2">
    <source>
        <dbReference type="EMBL" id="ATR78204.1"/>
    </source>
</evidence>
<gene>
    <name evidence="2" type="ORF">NP7_02325</name>
</gene>
<evidence type="ECO:0000313" key="3">
    <source>
        <dbReference type="Proteomes" id="UP000229340"/>
    </source>
</evidence>
<keyword evidence="1" id="KW-1133">Transmembrane helix</keyword>
<evidence type="ECO:0000256" key="1">
    <source>
        <dbReference type="SAM" id="Phobius"/>
    </source>
</evidence>
<feature type="transmembrane region" description="Helical" evidence="1">
    <location>
        <begin position="6"/>
        <end position="23"/>
    </location>
</feature>
<feature type="transmembrane region" description="Helical" evidence="1">
    <location>
        <begin position="30"/>
        <end position="51"/>
    </location>
</feature>
<dbReference type="RefSeq" id="WP_036592946.1">
    <property type="nucleotide sequence ID" value="NZ_CP024443.1"/>
</dbReference>
<evidence type="ECO:0008006" key="4">
    <source>
        <dbReference type="Google" id="ProtNLM"/>
    </source>
</evidence>
<organism evidence="2 3">
    <name type="scientific">Faucicola osloensis</name>
    <name type="common">Moraxella osloensis</name>
    <dbReference type="NCBI Taxonomy" id="34062"/>
    <lineage>
        <taxon>Bacteria</taxon>
        <taxon>Pseudomonadati</taxon>
        <taxon>Pseudomonadota</taxon>
        <taxon>Gammaproteobacteria</taxon>
        <taxon>Moraxellales</taxon>
        <taxon>Moraxellaceae</taxon>
        <taxon>Faucicola</taxon>
    </lineage>
</organism>
<dbReference type="Pfam" id="PF19617">
    <property type="entry name" value="DUF6122"/>
    <property type="match status" value="1"/>
</dbReference>
<dbReference type="AlphaFoldDB" id="A0A2D2LT63"/>
<sequence length="129" mass="14881">MIQTVIHYFLHFGMPLMVAYIFFRDDYKRVYLILLATMLVDLDHLLATPIFSPNRCSINFHPLHTYYAMAAYAAMLFLPKTYKIIGLGLLLHMLTDLNDCVMTYLNCPQCLNKASARELVKWLVTATNA</sequence>
<proteinExistence type="predicted"/>
<reference evidence="3" key="1">
    <citation type="submission" date="2017-11" db="EMBL/GenBank/DDBJ databases">
        <title>Complete genome sequence of Moraxella osloensis NP7 isolated from human skin.</title>
        <authorList>
            <person name="Lee K."/>
            <person name="Lim J.Y."/>
            <person name="Hwang I."/>
        </authorList>
    </citation>
    <scope>NUCLEOTIDE SEQUENCE [LARGE SCALE GENOMIC DNA]</scope>
    <source>
        <strain evidence="3">NP7</strain>
    </source>
</reference>
<dbReference type="InterPro" id="IPR046125">
    <property type="entry name" value="DUF6122"/>
</dbReference>
<dbReference type="EMBL" id="CP024443">
    <property type="protein sequence ID" value="ATR78204.1"/>
    <property type="molecule type" value="Genomic_DNA"/>
</dbReference>
<accession>A0A2D2LT63</accession>